<accession>A0A011NVS4</accession>
<dbReference type="AlphaFoldDB" id="A0A011NVS4"/>
<sequence length="56" mass="6292">MASAVRFFAAGGRSWRLLQRAFGGLQRQDRTEPAWQFADDFSGYRNIERLVTGVAG</sequence>
<protein>
    <submittedName>
        <fullName evidence="1">Uncharacterized protein</fullName>
    </submittedName>
</protein>
<comment type="caution">
    <text evidence="1">The sequence shown here is derived from an EMBL/GenBank/DDBJ whole genome shotgun (WGS) entry which is preliminary data.</text>
</comment>
<proteinExistence type="predicted"/>
<dbReference type="Proteomes" id="UP000020218">
    <property type="component" value="Unassembled WGS sequence"/>
</dbReference>
<dbReference type="EMBL" id="JFAX01000004">
    <property type="protein sequence ID" value="EXI68712.1"/>
    <property type="molecule type" value="Genomic_DNA"/>
</dbReference>
<dbReference type="PATRIC" id="fig|1454001.3.peg.970"/>
<evidence type="ECO:0000313" key="1">
    <source>
        <dbReference type="EMBL" id="EXI68712.1"/>
    </source>
</evidence>
<reference evidence="1" key="1">
    <citation type="submission" date="2014-02" db="EMBL/GenBank/DDBJ databases">
        <title>Expanding our view of genomic diversity in Candidatus Accumulibacter clades.</title>
        <authorList>
            <person name="Skennerton C.T."/>
            <person name="Barr J.J."/>
            <person name="Slater F.R."/>
            <person name="Bond P.L."/>
            <person name="Tyson G.W."/>
        </authorList>
    </citation>
    <scope>NUCLEOTIDE SEQUENCE [LARGE SCALE GENOMIC DNA]</scope>
</reference>
<evidence type="ECO:0000313" key="2">
    <source>
        <dbReference type="Proteomes" id="UP000020218"/>
    </source>
</evidence>
<keyword evidence="2" id="KW-1185">Reference proteome</keyword>
<gene>
    <name evidence="1" type="ORF">AW08_01024</name>
</gene>
<organism evidence="1 2">
    <name type="scientific">Candidatus Accumulibacter adjunctus</name>
    <dbReference type="NCBI Taxonomy" id="1454001"/>
    <lineage>
        <taxon>Bacteria</taxon>
        <taxon>Pseudomonadati</taxon>
        <taxon>Pseudomonadota</taxon>
        <taxon>Betaproteobacteria</taxon>
        <taxon>Candidatus Accumulibacter</taxon>
    </lineage>
</organism>
<name>A0A011NVS4_9PROT</name>